<keyword evidence="1" id="KW-0732">Signal</keyword>
<sequence>MLFIVIVIFASIGVNSLPPINFTDTVLTNRMIEALSEALVAHDEPRLTPFYQLR</sequence>
<accession>A0A818V9M2</accession>
<feature type="non-terminal residue" evidence="2">
    <location>
        <position position="54"/>
    </location>
</feature>
<feature type="signal peptide" evidence="1">
    <location>
        <begin position="1"/>
        <end position="16"/>
    </location>
</feature>
<dbReference type="AlphaFoldDB" id="A0A818V9M2"/>
<gene>
    <name evidence="2" type="ORF">FNK824_LOCUS9695</name>
</gene>
<protein>
    <submittedName>
        <fullName evidence="2">Uncharacterized protein</fullName>
    </submittedName>
</protein>
<evidence type="ECO:0000256" key="1">
    <source>
        <dbReference type="SAM" id="SignalP"/>
    </source>
</evidence>
<dbReference type="Proteomes" id="UP000663874">
    <property type="component" value="Unassembled WGS sequence"/>
</dbReference>
<evidence type="ECO:0000313" key="2">
    <source>
        <dbReference type="EMBL" id="CAF3709155.1"/>
    </source>
</evidence>
<dbReference type="EMBL" id="CAJOBE010001036">
    <property type="protein sequence ID" value="CAF3709155.1"/>
    <property type="molecule type" value="Genomic_DNA"/>
</dbReference>
<proteinExistence type="predicted"/>
<reference evidence="2" key="1">
    <citation type="submission" date="2021-02" db="EMBL/GenBank/DDBJ databases">
        <authorList>
            <person name="Nowell W R."/>
        </authorList>
    </citation>
    <scope>NUCLEOTIDE SEQUENCE</scope>
</reference>
<name>A0A818V9M2_9BILA</name>
<evidence type="ECO:0000313" key="3">
    <source>
        <dbReference type="Proteomes" id="UP000663874"/>
    </source>
</evidence>
<feature type="chain" id="PRO_5032841203" evidence="1">
    <location>
        <begin position="17"/>
        <end position="54"/>
    </location>
</feature>
<comment type="caution">
    <text evidence="2">The sequence shown here is derived from an EMBL/GenBank/DDBJ whole genome shotgun (WGS) entry which is preliminary data.</text>
</comment>
<organism evidence="2 3">
    <name type="scientific">Rotaria sordida</name>
    <dbReference type="NCBI Taxonomy" id="392033"/>
    <lineage>
        <taxon>Eukaryota</taxon>
        <taxon>Metazoa</taxon>
        <taxon>Spiralia</taxon>
        <taxon>Gnathifera</taxon>
        <taxon>Rotifera</taxon>
        <taxon>Eurotatoria</taxon>
        <taxon>Bdelloidea</taxon>
        <taxon>Philodinida</taxon>
        <taxon>Philodinidae</taxon>
        <taxon>Rotaria</taxon>
    </lineage>
</organism>